<dbReference type="AlphaFoldDB" id="A0A6F8V8J7"/>
<evidence type="ECO:0000259" key="1">
    <source>
        <dbReference type="PROSITE" id="PS50404"/>
    </source>
</evidence>
<dbReference type="GO" id="GO:0006749">
    <property type="term" value="P:glutathione metabolic process"/>
    <property type="evidence" value="ECO:0007669"/>
    <property type="project" value="TreeGrafter"/>
</dbReference>
<dbReference type="Gene3D" id="3.40.30.10">
    <property type="entry name" value="Glutaredoxin"/>
    <property type="match status" value="1"/>
</dbReference>
<gene>
    <name evidence="2" type="ORF">SKTS_08700</name>
</gene>
<dbReference type="Proteomes" id="UP000502260">
    <property type="component" value="Chromosome"/>
</dbReference>
<dbReference type="CDD" id="cd03194">
    <property type="entry name" value="GST_C_3"/>
    <property type="match status" value="1"/>
</dbReference>
<evidence type="ECO:0000313" key="3">
    <source>
        <dbReference type="Proteomes" id="UP000502260"/>
    </source>
</evidence>
<dbReference type="GO" id="GO:0006559">
    <property type="term" value="P:L-phenylalanine catabolic process"/>
    <property type="evidence" value="ECO:0007669"/>
    <property type="project" value="TreeGrafter"/>
</dbReference>
<dbReference type="InterPro" id="IPR004045">
    <property type="entry name" value="Glutathione_S-Trfase_N"/>
</dbReference>
<protein>
    <submittedName>
        <fullName evidence="2">Glutathione S-transferase</fullName>
    </submittedName>
</protein>
<name>A0A6F8V8J7_9PROT</name>
<dbReference type="SUPFAM" id="SSF52833">
    <property type="entry name" value="Thioredoxin-like"/>
    <property type="match status" value="1"/>
</dbReference>
<accession>A0A6F8V8J7</accession>
<dbReference type="RefSeq" id="WP_173060920.1">
    <property type="nucleotide sequence ID" value="NZ_AP022853.1"/>
</dbReference>
<dbReference type="EMBL" id="AP022853">
    <property type="protein sequence ID" value="BCB25984.1"/>
    <property type="molecule type" value="Genomic_DNA"/>
</dbReference>
<dbReference type="PROSITE" id="PS50404">
    <property type="entry name" value="GST_NTER"/>
    <property type="match status" value="1"/>
</dbReference>
<dbReference type="InterPro" id="IPR036249">
    <property type="entry name" value="Thioredoxin-like_sf"/>
</dbReference>
<dbReference type="Gene3D" id="1.20.1050.10">
    <property type="match status" value="1"/>
</dbReference>
<dbReference type="Pfam" id="PF13410">
    <property type="entry name" value="GST_C_2"/>
    <property type="match status" value="1"/>
</dbReference>
<dbReference type="GO" id="GO:0004364">
    <property type="term" value="F:glutathione transferase activity"/>
    <property type="evidence" value="ECO:0007669"/>
    <property type="project" value="TreeGrafter"/>
</dbReference>
<evidence type="ECO:0000313" key="2">
    <source>
        <dbReference type="EMBL" id="BCB25984.1"/>
    </source>
</evidence>
<sequence>MTPPTLVIGNKNYSSWSLRPWLFMKKSGVAFEEIRIPLYQPGSVEKQRQYSPTGLVPLLVDGDLKVWDSLAICEYVSEKFLDGKGWSADLQARAVARAVSAEMHSGFQAVRANLPMNLKAEFPWKFISDEVDAGIRRIAEIWTQCRERYGASGPWLFGEFSIADAMYAPVAWRFKSYGVPLEGVAERYLNTLLAMEEMQAWHADALGETEVLPQCEARDIWPQ</sequence>
<keyword evidence="2" id="KW-0808">Transferase</keyword>
<dbReference type="SUPFAM" id="SSF47616">
    <property type="entry name" value="GST C-terminal domain-like"/>
    <property type="match status" value="1"/>
</dbReference>
<dbReference type="PANTHER" id="PTHR42673">
    <property type="entry name" value="MALEYLACETOACETATE ISOMERASE"/>
    <property type="match status" value="1"/>
</dbReference>
<dbReference type="GO" id="GO:0016034">
    <property type="term" value="F:maleylacetoacetate isomerase activity"/>
    <property type="evidence" value="ECO:0007669"/>
    <property type="project" value="TreeGrafter"/>
</dbReference>
<dbReference type="CDD" id="cd03043">
    <property type="entry name" value="GST_N_1"/>
    <property type="match status" value="1"/>
</dbReference>
<dbReference type="SFLD" id="SFLDS00019">
    <property type="entry name" value="Glutathione_Transferase_(cytos"/>
    <property type="match status" value="1"/>
</dbReference>
<dbReference type="KEGG" id="slac:SKTS_08700"/>
<dbReference type="PANTHER" id="PTHR42673:SF4">
    <property type="entry name" value="MALEYLACETOACETATE ISOMERASE"/>
    <property type="match status" value="1"/>
</dbReference>
<reference evidence="3" key="1">
    <citation type="submission" date="2020-03" db="EMBL/GenBank/DDBJ databases">
        <title>Complete genome sequence of sulfur-oxidizing bacterium skT11.</title>
        <authorList>
            <person name="Kanda M."/>
            <person name="Kojima H."/>
            <person name="Fukui M."/>
        </authorList>
    </citation>
    <scope>NUCLEOTIDE SEQUENCE [LARGE SCALE GENOMIC DNA]</scope>
    <source>
        <strain evidence="3">skT11</strain>
    </source>
</reference>
<organism evidence="2 3">
    <name type="scientific">Sulfurimicrobium lacus</name>
    <dbReference type="NCBI Taxonomy" id="2715678"/>
    <lineage>
        <taxon>Bacteria</taxon>
        <taxon>Pseudomonadati</taxon>
        <taxon>Pseudomonadota</taxon>
        <taxon>Betaproteobacteria</taxon>
        <taxon>Nitrosomonadales</taxon>
        <taxon>Sulfuricellaceae</taxon>
        <taxon>Sulfurimicrobium</taxon>
    </lineage>
</organism>
<dbReference type="Pfam" id="PF13409">
    <property type="entry name" value="GST_N_2"/>
    <property type="match status" value="1"/>
</dbReference>
<proteinExistence type="predicted"/>
<dbReference type="InterPro" id="IPR036282">
    <property type="entry name" value="Glutathione-S-Trfase_C_sf"/>
</dbReference>
<feature type="domain" description="GST N-terminal" evidence="1">
    <location>
        <begin position="4"/>
        <end position="84"/>
    </location>
</feature>
<keyword evidence="3" id="KW-1185">Reference proteome</keyword>
<dbReference type="InterPro" id="IPR040079">
    <property type="entry name" value="Glutathione_S-Trfase"/>
</dbReference>